<evidence type="ECO:0000256" key="6">
    <source>
        <dbReference type="SAM" id="Phobius"/>
    </source>
</evidence>
<evidence type="ECO:0000256" key="1">
    <source>
        <dbReference type="ARBA" id="ARBA00004127"/>
    </source>
</evidence>
<evidence type="ECO:0000256" key="3">
    <source>
        <dbReference type="ARBA" id="ARBA00022989"/>
    </source>
</evidence>
<evidence type="ECO:0008006" key="9">
    <source>
        <dbReference type="Google" id="ProtNLM"/>
    </source>
</evidence>
<protein>
    <recommendedName>
        <fullName evidence="9">Meiotically up-regulated gene 154 protein</fullName>
    </recommendedName>
</protein>
<feature type="compositionally biased region" description="Polar residues" evidence="5">
    <location>
        <begin position="356"/>
        <end position="368"/>
    </location>
</feature>
<dbReference type="OrthoDB" id="3363151at2759"/>
<evidence type="ECO:0000256" key="4">
    <source>
        <dbReference type="ARBA" id="ARBA00023136"/>
    </source>
</evidence>
<keyword evidence="2 6" id="KW-0812">Transmembrane</keyword>
<feature type="transmembrane region" description="Helical" evidence="6">
    <location>
        <begin position="177"/>
        <end position="196"/>
    </location>
</feature>
<feature type="compositionally biased region" description="Basic and acidic residues" evidence="5">
    <location>
        <begin position="439"/>
        <end position="450"/>
    </location>
</feature>
<keyword evidence="4 6" id="KW-0472">Membrane</keyword>
<proteinExistence type="predicted"/>
<feature type="transmembrane region" description="Helical" evidence="6">
    <location>
        <begin position="43"/>
        <end position="62"/>
    </location>
</feature>
<reference evidence="7 8" key="1">
    <citation type="submission" date="2019-04" db="EMBL/GenBank/DDBJ databases">
        <title>Friends and foes A comparative genomics study of 23 Aspergillus species from section Flavi.</title>
        <authorList>
            <consortium name="DOE Joint Genome Institute"/>
            <person name="Kjaerbolling I."/>
            <person name="Vesth T."/>
            <person name="Frisvad J.C."/>
            <person name="Nybo J.L."/>
            <person name="Theobald S."/>
            <person name="Kildgaard S."/>
            <person name="Isbrandt T."/>
            <person name="Kuo A."/>
            <person name="Sato A."/>
            <person name="Lyhne E.K."/>
            <person name="Kogle M.E."/>
            <person name="Wiebenga A."/>
            <person name="Kun R.S."/>
            <person name="Lubbers R.J."/>
            <person name="Makela M.R."/>
            <person name="Barry K."/>
            <person name="Chovatia M."/>
            <person name="Clum A."/>
            <person name="Daum C."/>
            <person name="Haridas S."/>
            <person name="He G."/>
            <person name="LaButti K."/>
            <person name="Lipzen A."/>
            <person name="Mondo S."/>
            <person name="Riley R."/>
            <person name="Salamov A."/>
            <person name="Simmons B.A."/>
            <person name="Magnuson J.K."/>
            <person name="Henrissat B."/>
            <person name="Mortensen U.H."/>
            <person name="Larsen T.O."/>
            <person name="Devries R.P."/>
            <person name="Grigoriev I.V."/>
            <person name="Machida M."/>
            <person name="Baker S.E."/>
            <person name="Andersen M.R."/>
        </authorList>
    </citation>
    <scope>NUCLEOTIDE SEQUENCE [LARGE SCALE GENOMIC DNA]</scope>
    <source>
        <strain evidence="7 8">CBS 151.66</strain>
    </source>
</reference>
<dbReference type="GO" id="GO:0007096">
    <property type="term" value="P:regulation of exit from mitosis"/>
    <property type="evidence" value="ECO:0007669"/>
    <property type="project" value="TreeGrafter"/>
</dbReference>
<dbReference type="EMBL" id="ML732361">
    <property type="protein sequence ID" value="KAB8069016.1"/>
    <property type="molecule type" value="Genomic_DNA"/>
</dbReference>
<gene>
    <name evidence="7" type="ORF">BDV29DRAFT_60155</name>
</gene>
<feature type="region of interest" description="Disordered" evidence="5">
    <location>
        <begin position="403"/>
        <end position="450"/>
    </location>
</feature>
<dbReference type="InterPro" id="IPR018819">
    <property type="entry name" value="Nur1/Mug154"/>
</dbReference>
<comment type="subcellular location">
    <subcellularLocation>
        <location evidence="1">Endomembrane system</location>
        <topology evidence="1">Multi-pass membrane protein</topology>
    </subcellularLocation>
</comment>
<accession>A0A5N5WKD9</accession>
<feature type="transmembrane region" description="Helical" evidence="6">
    <location>
        <begin position="82"/>
        <end position="104"/>
    </location>
</feature>
<keyword evidence="3 6" id="KW-1133">Transmembrane helix</keyword>
<dbReference type="GO" id="GO:0043007">
    <property type="term" value="P:maintenance of rDNA"/>
    <property type="evidence" value="ECO:0007669"/>
    <property type="project" value="TreeGrafter"/>
</dbReference>
<organism evidence="7 8">
    <name type="scientific">Aspergillus leporis</name>
    <dbReference type="NCBI Taxonomy" id="41062"/>
    <lineage>
        <taxon>Eukaryota</taxon>
        <taxon>Fungi</taxon>
        <taxon>Dikarya</taxon>
        <taxon>Ascomycota</taxon>
        <taxon>Pezizomycotina</taxon>
        <taxon>Eurotiomycetes</taxon>
        <taxon>Eurotiomycetidae</taxon>
        <taxon>Eurotiales</taxon>
        <taxon>Aspergillaceae</taxon>
        <taxon>Aspergillus</taxon>
        <taxon>Aspergillus subgen. Circumdati</taxon>
    </lineage>
</organism>
<dbReference type="PANTHER" id="PTHR28293:SF1">
    <property type="entry name" value="NUCLEAR RIM PROTEIN 1"/>
    <property type="match status" value="1"/>
</dbReference>
<name>A0A5N5WKD9_9EURO</name>
<keyword evidence="8" id="KW-1185">Reference proteome</keyword>
<dbReference type="PANTHER" id="PTHR28293">
    <property type="entry name" value="NUCLEAR RIM PROTEIN 1"/>
    <property type="match status" value="1"/>
</dbReference>
<evidence type="ECO:0000256" key="5">
    <source>
        <dbReference type="SAM" id="MobiDB-lite"/>
    </source>
</evidence>
<feature type="region of interest" description="Disordered" evidence="5">
    <location>
        <begin position="300"/>
        <end position="374"/>
    </location>
</feature>
<feature type="compositionally biased region" description="Polar residues" evidence="5">
    <location>
        <begin position="318"/>
        <end position="341"/>
    </location>
</feature>
<sequence>MPRLIRRRPLAERIQSYLNPLDFLLWLSEEIDANDWDQFEKDWALPLGVVLNVVFLIARANSRSNGSIAIDDVFGDDGGVPWLSWLASFVVHLLVCFTGLNTFYTFYRKRRYRMFEASIDRAPATPSAHRVRVDSTPIAASPLRYFANAISGSAQSRAHPDAERDVWELAVWDPLPICLRLFCLFSPGHVLVYFLFLPTQLSDPRPSVTIVTTIILTTLLSVQMTFLSSSFTQQAKDSALVHKEVLKEYDTKYVHPRTQPLMRDVGTQFSDSDATQPGSESKANQVDTFTPTFVINRGFKTSPNPNYLKHVDPEGLSSGRQSLAGTPSGPSHYQGPLQTPSHLRDASPIVRGPISSIRQPQFRQTATITGDGGSLGIYSHANSPLRKSTSANFERRLPGTGDFFYKERGASPLKKPSSPLKRSNVPGEASPMASGTRRSHLDSRRQTGRL</sequence>
<dbReference type="AlphaFoldDB" id="A0A5N5WKD9"/>
<evidence type="ECO:0000313" key="8">
    <source>
        <dbReference type="Proteomes" id="UP000326565"/>
    </source>
</evidence>
<feature type="region of interest" description="Disordered" evidence="5">
    <location>
        <begin position="267"/>
        <end position="287"/>
    </location>
</feature>
<evidence type="ECO:0000313" key="7">
    <source>
        <dbReference type="EMBL" id="KAB8069016.1"/>
    </source>
</evidence>
<dbReference type="GO" id="GO:0012505">
    <property type="term" value="C:endomembrane system"/>
    <property type="evidence" value="ECO:0007669"/>
    <property type="project" value="UniProtKB-SubCell"/>
</dbReference>
<evidence type="ECO:0000256" key="2">
    <source>
        <dbReference type="ARBA" id="ARBA00022692"/>
    </source>
</evidence>
<feature type="transmembrane region" description="Helical" evidence="6">
    <location>
        <begin position="208"/>
        <end position="227"/>
    </location>
</feature>
<dbReference type="Proteomes" id="UP000326565">
    <property type="component" value="Unassembled WGS sequence"/>
</dbReference>
<dbReference type="Pfam" id="PF10332">
    <property type="entry name" value="DUF2418"/>
    <property type="match status" value="1"/>
</dbReference>